<dbReference type="EMBL" id="CABFUZ020000254">
    <property type="protein sequence ID" value="VVM08412.1"/>
    <property type="molecule type" value="Genomic_DNA"/>
</dbReference>
<sequence length="128" mass="14633">MGRRAGKEEELSDNRGGLRLLRGWVPWLPYPKGIRIEPGLDAQSADPDEGMAEESTFLLEEIERTQEAVRNLMGTNRAIPPWMGEGDERNPSENARLWRAVTQLATALDLLSERLEILERQRRRAKKP</sequence>
<gene>
    <name evidence="1" type="ORF">MAMC_02125</name>
</gene>
<dbReference type="AlphaFoldDB" id="A0A5E6MGI7"/>
<organism evidence="1 2">
    <name type="scientific">Methylacidimicrobium cyclopophantes</name>
    <dbReference type="NCBI Taxonomy" id="1041766"/>
    <lineage>
        <taxon>Bacteria</taxon>
        <taxon>Pseudomonadati</taxon>
        <taxon>Verrucomicrobiota</taxon>
        <taxon>Methylacidimicrobium</taxon>
    </lineage>
</organism>
<evidence type="ECO:0000313" key="1">
    <source>
        <dbReference type="EMBL" id="VVM08412.1"/>
    </source>
</evidence>
<evidence type="ECO:0000313" key="2">
    <source>
        <dbReference type="Proteomes" id="UP000381693"/>
    </source>
</evidence>
<dbReference type="Proteomes" id="UP000381693">
    <property type="component" value="Unassembled WGS sequence"/>
</dbReference>
<accession>A0A5E6MGI7</accession>
<keyword evidence="2" id="KW-1185">Reference proteome</keyword>
<name>A0A5E6MGI7_9BACT</name>
<reference evidence="1" key="1">
    <citation type="submission" date="2019-09" db="EMBL/GenBank/DDBJ databases">
        <authorList>
            <person name="Cremers G."/>
        </authorList>
    </citation>
    <scope>NUCLEOTIDE SEQUENCE [LARGE SCALE GENOMIC DNA]</scope>
    <source>
        <strain evidence="1">3B</strain>
    </source>
</reference>
<protein>
    <submittedName>
        <fullName evidence="1">Uncharacterized protein</fullName>
    </submittedName>
</protein>
<dbReference type="OrthoDB" id="199913at2"/>
<proteinExistence type="predicted"/>
<comment type="caution">
    <text evidence="1">The sequence shown here is derived from an EMBL/GenBank/DDBJ whole genome shotgun (WGS) entry which is preliminary data.</text>
</comment>